<keyword evidence="5" id="KW-0378">Hydrolase</keyword>
<dbReference type="InterPro" id="IPR017853">
    <property type="entry name" value="GH"/>
</dbReference>
<dbReference type="GO" id="GO:0006004">
    <property type="term" value="P:fucose metabolic process"/>
    <property type="evidence" value="ECO:0007669"/>
    <property type="project" value="InterPro"/>
</dbReference>
<dbReference type="SMART" id="SM00812">
    <property type="entry name" value="Alpha_L_fucos"/>
    <property type="match status" value="1"/>
</dbReference>
<dbReference type="Pfam" id="PF16757">
    <property type="entry name" value="Fucosidase_C"/>
    <property type="match status" value="1"/>
</dbReference>
<gene>
    <name evidence="10" type="ORF">SAMN04488108_2355</name>
</gene>
<dbReference type="GO" id="GO:0005764">
    <property type="term" value="C:lysosome"/>
    <property type="evidence" value="ECO:0007669"/>
    <property type="project" value="TreeGrafter"/>
</dbReference>
<dbReference type="Gene3D" id="3.20.20.80">
    <property type="entry name" value="Glycosidases"/>
    <property type="match status" value="1"/>
</dbReference>
<comment type="function">
    <text evidence="1">Alpha-L-fucosidase is responsible for hydrolyzing the alpha-1,6-linked fucose joined to the reducing-end N-acetylglucosamine of the carbohydrate moieties of glycoproteins.</text>
</comment>
<organism evidence="10 11">
    <name type="scientific">Algoriphagus zhangzhouensis</name>
    <dbReference type="NCBI Taxonomy" id="1073327"/>
    <lineage>
        <taxon>Bacteria</taxon>
        <taxon>Pseudomonadati</taxon>
        <taxon>Bacteroidota</taxon>
        <taxon>Cytophagia</taxon>
        <taxon>Cytophagales</taxon>
        <taxon>Cyclobacteriaceae</taxon>
        <taxon>Algoriphagus</taxon>
    </lineage>
</organism>
<dbReference type="OrthoDB" id="974797at2"/>
<reference evidence="11" key="1">
    <citation type="submission" date="2016-12" db="EMBL/GenBank/DDBJ databases">
        <authorList>
            <person name="Varghese N."/>
            <person name="Submissions S."/>
        </authorList>
    </citation>
    <scope>NUCLEOTIDE SEQUENCE [LARGE SCALE GENOMIC DNA]</scope>
    <source>
        <strain evidence="11">DSM 25035</strain>
    </source>
</reference>
<protein>
    <recommendedName>
        <fullName evidence="3">alpha-L-fucosidase</fullName>
        <ecNumber evidence="3">3.2.1.51</ecNumber>
    </recommendedName>
</protein>
<dbReference type="Proteomes" id="UP000184609">
    <property type="component" value="Unassembled WGS sequence"/>
</dbReference>
<dbReference type="AlphaFoldDB" id="A0A1M7ZDG6"/>
<evidence type="ECO:0000256" key="6">
    <source>
        <dbReference type="ARBA" id="ARBA00023295"/>
    </source>
</evidence>
<dbReference type="Gene3D" id="2.60.40.1180">
    <property type="entry name" value="Golgi alpha-mannosidase II"/>
    <property type="match status" value="1"/>
</dbReference>
<dbReference type="RefSeq" id="WP_073572004.1">
    <property type="nucleotide sequence ID" value="NZ_FRXN01000003.1"/>
</dbReference>
<comment type="similarity">
    <text evidence="2">Belongs to the glycosyl hydrolase 29 family.</text>
</comment>
<evidence type="ECO:0000259" key="9">
    <source>
        <dbReference type="Pfam" id="PF16757"/>
    </source>
</evidence>
<dbReference type="SUPFAM" id="SSF51445">
    <property type="entry name" value="(Trans)glycosidases"/>
    <property type="match status" value="1"/>
</dbReference>
<keyword evidence="4" id="KW-0732">Signal</keyword>
<evidence type="ECO:0000256" key="7">
    <source>
        <dbReference type="SAM" id="MobiDB-lite"/>
    </source>
</evidence>
<dbReference type="PANTHER" id="PTHR10030:SF37">
    <property type="entry name" value="ALPHA-L-FUCOSIDASE-RELATED"/>
    <property type="match status" value="1"/>
</dbReference>
<dbReference type="EC" id="3.2.1.51" evidence="3"/>
<dbReference type="GO" id="GO:0004560">
    <property type="term" value="F:alpha-L-fucosidase activity"/>
    <property type="evidence" value="ECO:0007669"/>
    <property type="project" value="InterPro"/>
</dbReference>
<dbReference type="InterPro" id="IPR057739">
    <property type="entry name" value="Glyco_hydro_29_N"/>
</dbReference>
<dbReference type="InterPro" id="IPR000933">
    <property type="entry name" value="Glyco_hydro_29"/>
</dbReference>
<evidence type="ECO:0000313" key="11">
    <source>
        <dbReference type="Proteomes" id="UP000184609"/>
    </source>
</evidence>
<feature type="region of interest" description="Disordered" evidence="7">
    <location>
        <begin position="516"/>
        <end position="538"/>
    </location>
</feature>
<dbReference type="PIRSF" id="PIRSF001092">
    <property type="entry name" value="Alpha-L-fucosidase"/>
    <property type="match status" value="1"/>
</dbReference>
<feature type="domain" description="Glycoside hydrolase family 29 N-terminal" evidence="8">
    <location>
        <begin position="25"/>
        <end position="402"/>
    </location>
</feature>
<dbReference type="Pfam" id="PF01120">
    <property type="entry name" value="Alpha_L_fucos"/>
    <property type="match status" value="1"/>
</dbReference>
<proteinExistence type="inferred from homology"/>
<feature type="domain" description="Alpha-L-fucosidase C-terminal" evidence="9">
    <location>
        <begin position="416"/>
        <end position="488"/>
    </location>
</feature>
<dbReference type="GO" id="GO:0016139">
    <property type="term" value="P:glycoside catabolic process"/>
    <property type="evidence" value="ECO:0007669"/>
    <property type="project" value="TreeGrafter"/>
</dbReference>
<dbReference type="InterPro" id="IPR013780">
    <property type="entry name" value="Glyco_hydro_b"/>
</dbReference>
<evidence type="ECO:0000259" key="8">
    <source>
        <dbReference type="Pfam" id="PF01120"/>
    </source>
</evidence>
<accession>A0A1M7ZDG6</accession>
<evidence type="ECO:0000256" key="2">
    <source>
        <dbReference type="ARBA" id="ARBA00007951"/>
    </source>
</evidence>
<keyword evidence="11" id="KW-1185">Reference proteome</keyword>
<dbReference type="PROSITE" id="PS51257">
    <property type="entry name" value="PROKAR_LIPOPROTEIN"/>
    <property type="match status" value="1"/>
</dbReference>
<evidence type="ECO:0000313" key="10">
    <source>
        <dbReference type="EMBL" id="SHO62849.1"/>
    </source>
</evidence>
<dbReference type="PANTHER" id="PTHR10030">
    <property type="entry name" value="ALPHA-L-FUCOSIDASE"/>
    <property type="match status" value="1"/>
</dbReference>
<sequence>MVHSFKKRGLILAFILGIIGCKPTPTQVFEPTVESLQQYQTPEWFKDAKFGIYCHWNAQSASKSANNGWYARHMYQEGHPAYEDHLKNWGHPSEVGYKDIIKAWNPDKFDAEEWIRLFKDAGAKYVLTMAVHHDNFDFWDSEHQPRWNSLNYGPKVNVVAEMKEAATNAGLRWGVRTHLARTYSWFQTNKRSDSTGPKAGIPYDGNDPEFGDLYLEKATPEQIGDDSDQIRHPLNPSEKWMTHWKNRMFDLIDKYHPDHFYFDGAIPFLNDEGKTGMEVMAHFYNDNAAQHGGRNEGVMVIKDIPRHGYFYEKVSTVVLERTRENEIVKIPRETENSTGPWFYTGKEDGYRTSKSLLHEMIDVVSKNCNFVLNVPPKPDGSFDEKSLAILKDFGIWFKQNGEAIYESRPWKTFGEGDVRFTTNGNKLFAIFLEKPQPNQILKSLQNLKDGDIESISILGSSQAPTWNLTAEGLEIKSPENLPEQLAYVYEIQCSKKASELEFTEINLQSAEEINKANQEKYGADGQGTEALPERKQNN</sequence>
<evidence type="ECO:0000256" key="1">
    <source>
        <dbReference type="ARBA" id="ARBA00004071"/>
    </source>
</evidence>
<name>A0A1M7ZDG6_9BACT</name>
<dbReference type="InterPro" id="IPR016286">
    <property type="entry name" value="FUC_metazoa-typ"/>
</dbReference>
<evidence type="ECO:0000256" key="5">
    <source>
        <dbReference type="ARBA" id="ARBA00022801"/>
    </source>
</evidence>
<evidence type="ECO:0000256" key="3">
    <source>
        <dbReference type="ARBA" id="ARBA00012662"/>
    </source>
</evidence>
<dbReference type="EMBL" id="FRXN01000003">
    <property type="protein sequence ID" value="SHO62849.1"/>
    <property type="molecule type" value="Genomic_DNA"/>
</dbReference>
<keyword evidence="6" id="KW-0326">Glycosidase</keyword>
<dbReference type="InterPro" id="IPR031919">
    <property type="entry name" value="Fucosidase_C"/>
</dbReference>
<dbReference type="STRING" id="1073327.SAMN04488108_2355"/>
<evidence type="ECO:0000256" key="4">
    <source>
        <dbReference type="ARBA" id="ARBA00022729"/>
    </source>
</evidence>